<dbReference type="InterPro" id="IPR035919">
    <property type="entry name" value="EAL_sf"/>
</dbReference>
<keyword evidence="1" id="KW-1133">Transmembrane helix</keyword>
<feature type="domain" description="EAL" evidence="2">
    <location>
        <begin position="242"/>
        <end position="498"/>
    </location>
</feature>
<gene>
    <name evidence="3" type="ORF">ACFP73_15745</name>
</gene>
<evidence type="ECO:0000313" key="3">
    <source>
        <dbReference type="EMBL" id="MFC6363514.1"/>
    </source>
</evidence>
<dbReference type="InterPro" id="IPR001633">
    <property type="entry name" value="EAL_dom"/>
</dbReference>
<dbReference type="EMBL" id="JBHSUC010000032">
    <property type="protein sequence ID" value="MFC6363514.1"/>
    <property type="molecule type" value="Genomic_DNA"/>
</dbReference>
<dbReference type="RefSeq" id="WP_212709495.1">
    <property type="nucleotide sequence ID" value="NZ_BAAAFW010000025.1"/>
</dbReference>
<dbReference type="InterPro" id="IPR050706">
    <property type="entry name" value="Cyclic-di-GMP_PDE-like"/>
</dbReference>
<dbReference type="Proteomes" id="UP001596215">
    <property type="component" value="Unassembled WGS sequence"/>
</dbReference>
<evidence type="ECO:0000313" key="4">
    <source>
        <dbReference type="Proteomes" id="UP001596215"/>
    </source>
</evidence>
<keyword evidence="4" id="KW-1185">Reference proteome</keyword>
<keyword evidence="1" id="KW-0812">Transmembrane</keyword>
<sequence length="498" mass="55493">MRVQRSLTIKQMVNVSALAIVVVCLFITAQLFHFVQQRKTEYTQQMENIARTVRQPLADAVLKGDAPAVKQLLMTLKPAGILGQADIRLPEQLTVLHVDFTDNKPAEVPALIARIFRLPVQITIPLYPTDQASLPRPLASLVLVADSVRVYQFILSTLSTMMMTYLLLAFVLSVSVSWFINRLIIHPLRDICRDLQDAPGVLLKMPVNHRDDEIGILVRTVNRHQSLYAPQPVNSRILPDGAALPLSSCHDILRHCDEKDYELWLQPLINMRSGALVGAEALLRVRGADGLYSLPENFITTAEDTGRMPELGRRVFEEACRIVAHWQSQGVMLPLSVNTSARQLQDPQMVSHLQHLLSELKIDPAGLILELTETAQLDDTESAVALLKSVEQTGISVVLDDFGMGYSNLHYLHQFRSLPLKRLKLDRSFVAGLPGDDVMVRIVAAVANILQLDVVAEGVETIPQRDALLARGIDIAQGYLYSPALSEPLFNRQWLNLS</sequence>
<dbReference type="Pfam" id="PF17154">
    <property type="entry name" value="GAPES3"/>
    <property type="match status" value="1"/>
</dbReference>
<organism evidence="3 4">
    <name type="scientific">Tatumella punctata</name>
    <dbReference type="NCBI Taxonomy" id="399969"/>
    <lineage>
        <taxon>Bacteria</taxon>
        <taxon>Pseudomonadati</taxon>
        <taxon>Pseudomonadota</taxon>
        <taxon>Gammaproteobacteria</taxon>
        <taxon>Enterobacterales</taxon>
        <taxon>Erwiniaceae</taxon>
        <taxon>Tatumella</taxon>
    </lineage>
</organism>
<feature type="transmembrane region" description="Helical" evidence="1">
    <location>
        <begin position="153"/>
        <end position="180"/>
    </location>
</feature>
<dbReference type="SMART" id="SM00052">
    <property type="entry name" value="EAL"/>
    <property type="match status" value="1"/>
</dbReference>
<dbReference type="PROSITE" id="PS50883">
    <property type="entry name" value="EAL"/>
    <property type="match status" value="1"/>
</dbReference>
<dbReference type="PANTHER" id="PTHR33121:SF77">
    <property type="entry name" value="CYCLIC DI-GMP PHOSPHODIESTERASE PDEK-RELATED"/>
    <property type="match status" value="1"/>
</dbReference>
<accession>A0ABW1VRQ5</accession>
<dbReference type="SUPFAM" id="SSF141868">
    <property type="entry name" value="EAL domain-like"/>
    <property type="match status" value="1"/>
</dbReference>
<comment type="caution">
    <text evidence="3">The sequence shown here is derived from an EMBL/GenBank/DDBJ whole genome shotgun (WGS) entry which is preliminary data.</text>
</comment>
<reference evidence="4" key="1">
    <citation type="journal article" date="2019" name="Int. J. Syst. Evol. Microbiol.">
        <title>The Global Catalogue of Microorganisms (GCM) 10K type strain sequencing project: providing services to taxonomists for standard genome sequencing and annotation.</title>
        <authorList>
            <consortium name="The Broad Institute Genomics Platform"/>
            <consortium name="The Broad Institute Genome Sequencing Center for Infectious Disease"/>
            <person name="Wu L."/>
            <person name="Ma J."/>
        </authorList>
    </citation>
    <scope>NUCLEOTIDE SEQUENCE [LARGE SCALE GENOMIC DNA]</scope>
    <source>
        <strain evidence="4">CGMCC 4.1530</strain>
    </source>
</reference>
<proteinExistence type="predicted"/>
<evidence type="ECO:0000256" key="1">
    <source>
        <dbReference type="SAM" id="Phobius"/>
    </source>
</evidence>
<feature type="transmembrane region" description="Helical" evidence="1">
    <location>
        <begin position="12"/>
        <end position="32"/>
    </location>
</feature>
<dbReference type="Gene3D" id="6.10.340.10">
    <property type="match status" value="1"/>
</dbReference>
<protein>
    <submittedName>
        <fullName evidence="3">EAL domain-containing protein</fullName>
    </submittedName>
</protein>
<dbReference type="PANTHER" id="PTHR33121">
    <property type="entry name" value="CYCLIC DI-GMP PHOSPHODIESTERASE PDEF"/>
    <property type="match status" value="1"/>
</dbReference>
<keyword evidence="1" id="KW-0472">Membrane</keyword>
<evidence type="ECO:0000259" key="2">
    <source>
        <dbReference type="PROSITE" id="PS50883"/>
    </source>
</evidence>
<dbReference type="CDD" id="cd01948">
    <property type="entry name" value="EAL"/>
    <property type="match status" value="1"/>
</dbReference>
<dbReference type="Pfam" id="PF00563">
    <property type="entry name" value="EAL"/>
    <property type="match status" value="1"/>
</dbReference>
<name>A0ABW1VRQ5_9GAMM</name>
<dbReference type="InterPro" id="IPR033419">
    <property type="entry name" value="GAPES3"/>
</dbReference>
<dbReference type="Gene3D" id="3.20.20.450">
    <property type="entry name" value="EAL domain"/>
    <property type="match status" value="1"/>
</dbReference>